<dbReference type="PANTHER" id="PTHR43199">
    <property type="entry name" value="GLUTATHIONE HYDROLASE"/>
    <property type="match status" value="1"/>
</dbReference>
<comment type="similarity">
    <text evidence="3 11">Belongs to the gamma-glutamyltransferase family.</text>
</comment>
<comment type="catalytic activity">
    <reaction evidence="8 11">
        <text>an N-terminal (5-L-glutamyl)-[peptide] + an alpha-amino acid = 5-L-glutamyl amino acid + an N-terminal L-alpha-aminoacyl-[peptide]</text>
        <dbReference type="Rhea" id="RHEA:23904"/>
        <dbReference type="Rhea" id="RHEA-COMP:9780"/>
        <dbReference type="Rhea" id="RHEA-COMP:9795"/>
        <dbReference type="ChEBI" id="CHEBI:77644"/>
        <dbReference type="ChEBI" id="CHEBI:78597"/>
        <dbReference type="ChEBI" id="CHEBI:78599"/>
        <dbReference type="ChEBI" id="CHEBI:78608"/>
        <dbReference type="EC" id="2.3.2.2"/>
    </reaction>
</comment>
<dbReference type="GO" id="GO:0006751">
    <property type="term" value="P:glutathione catabolic process"/>
    <property type="evidence" value="ECO:0007669"/>
    <property type="project" value="UniProtKB-UniRule"/>
</dbReference>
<protein>
    <recommendedName>
        <fullName evidence="11">Glutathione hydrolase proenzyme</fullName>
        <ecNumber evidence="11">2.3.2.2</ecNumber>
        <ecNumber evidence="11">3.4.19.13</ecNumber>
    </recommendedName>
    <component>
        <recommendedName>
            <fullName evidence="11">Glutathione hydrolase large chain</fullName>
        </recommendedName>
    </component>
    <component>
        <recommendedName>
            <fullName evidence="11">Glutathione hydrolase small chain</fullName>
        </recommendedName>
    </component>
</protein>
<keyword evidence="5 11" id="KW-0378">Hydrolase</keyword>
<keyword evidence="11" id="KW-0317">Glutathione biosynthesis</keyword>
<dbReference type="Proteomes" id="UP000278440">
    <property type="component" value="Unassembled WGS sequence"/>
</dbReference>
<evidence type="ECO:0000256" key="12">
    <source>
        <dbReference type="SAM" id="MobiDB-lite"/>
    </source>
</evidence>
<feature type="binding site" evidence="10">
    <location>
        <position position="569"/>
    </location>
    <ligand>
        <name>L-glutamate</name>
        <dbReference type="ChEBI" id="CHEBI:29985"/>
    </ligand>
</feature>
<organism evidence="13 14">
    <name type="scientific">Terracoccus luteus</name>
    <dbReference type="NCBI Taxonomy" id="53356"/>
    <lineage>
        <taxon>Bacteria</taxon>
        <taxon>Bacillati</taxon>
        <taxon>Actinomycetota</taxon>
        <taxon>Actinomycetes</taxon>
        <taxon>Micrococcales</taxon>
        <taxon>Intrasporangiaceae</taxon>
        <taxon>Terracoccus</taxon>
    </lineage>
</organism>
<comment type="caution">
    <text evidence="13">The sequence shown here is derived from an EMBL/GenBank/DDBJ whole genome shotgun (WGS) entry which is preliminary data.</text>
</comment>
<evidence type="ECO:0000256" key="1">
    <source>
        <dbReference type="ARBA" id="ARBA00001049"/>
    </source>
</evidence>
<dbReference type="Pfam" id="PF01019">
    <property type="entry name" value="G_glu_transpept"/>
    <property type="match status" value="1"/>
</dbReference>
<comment type="subunit">
    <text evidence="11">This enzyme consists of two polypeptide chains, which are synthesized in precursor form from a single polypeptide.</text>
</comment>
<dbReference type="UniPathway" id="UPA00204"/>
<evidence type="ECO:0000256" key="2">
    <source>
        <dbReference type="ARBA" id="ARBA00001089"/>
    </source>
</evidence>
<dbReference type="GO" id="GO:0006750">
    <property type="term" value="P:glutathione biosynthetic process"/>
    <property type="evidence" value="ECO:0007669"/>
    <property type="project" value="UniProtKB-KW"/>
</dbReference>
<evidence type="ECO:0000256" key="10">
    <source>
        <dbReference type="PIRSR" id="PIRSR600101-2"/>
    </source>
</evidence>
<evidence type="ECO:0000313" key="14">
    <source>
        <dbReference type="Proteomes" id="UP000278440"/>
    </source>
</evidence>
<comment type="catalytic activity">
    <reaction evidence="1 11">
        <text>an S-substituted glutathione + H2O = an S-substituted L-cysteinylglycine + L-glutamate</text>
        <dbReference type="Rhea" id="RHEA:59468"/>
        <dbReference type="ChEBI" id="CHEBI:15377"/>
        <dbReference type="ChEBI" id="CHEBI:29985"/>
        <dbReference type="ChEBI" id="CHEBI:90779"/>
        <dbReference type="ChEBI" id="CHEBI:143103"/>
        <dbReference type="EC" id="3.4.19.13"/>
    </reaction>
</comment>
<dbReference type="EC" id="2.3.2.2" evidence="11"/>
<keyword evidence="4 11" id="KW-0808">Transferase</keyword>
<accession>A0A495XR05</accession>
<evidence type="ECO:0000256" key="6">
    <source>
        <dbReference type="ARBA" id="ARBA00023145"/>
    </source>
</evidence>
<evidence type="ECO:0000256" key="4">
    <source>
        <dbReference type="ARBA" id="ARBA00022679"/>
    </source>
</evidence>
<dbReference type="PANTHER" id="PTHR43199:SF1">
    <property type="entry name" value="GLUTATHIONE HYDROLASE PROENZYME"/>
    <property type="match status" value="1"/>
</dbReference>
<feature type="binding site" evidence="10">
    <location>
        <position position="179"/>
    </location>
    <ligand>
        <name>L-glutamate</name>
        <dbReference type="ChEBI" id="CHEBI:29985"/>
    </ligand>
</feature>
<dbReference type="EC" id="3.4.19.13" evidence="11"/>
<sequence length="672" mass="68617">MSAHRSPAVVAVGGRVYGPIMSHLTRSDSRTSPPRPARPARPAKAAHTGRRLAVALAAAALPASLLPAAAGADPVSGASSATSGAASAAAADGPWQGSTPALPKQPVMTGFGGAVSSVDRDASQVGIDVLRQGGTAADAAVATAAALGVTEPYSAGIGGGGFFVYYDAATKRVSTIDGRETAPKTFTEKSFLNPDGTPMSFTTVVSSGLSVGVPGTPALWAKAVAEHGRKSFSQVLAPAEKLARQGFVVDQTFADQTAQNAARFSMFPETARVFLRDGAAPAVGSVFTNPDMAKAYHTLRTQGTGVLYDGRLGRAVVSEARAPHTKAGVTVMGGKITMDDLRAYRALDKAPVTSRYKGLEVYGMPVPSSGGIAVAEILNLMKAYENTTGVATSALSDVEYLHRFSEASATAFADRNRYVGDVPGVPVKALTSPGFAAERACLFSPTAAQARPIPFGSPDGSYTSCAAGGTGQKEPYEGQSTTHLTATDRWGNVASYTLTIEQTGGSGITVPGWGFLLNNELTDFNFAPLTPGVPDPNLPGPGKRPRSSMSPTIILQDGAPMLAVGSPGGATIITSVSQTILGYLDRGLPLVDAIAAPRLSSRNGSEGAEPQILDGPTGAGLRALGHVLVSGGTPNEIGAVTAIRSFERGVFVAAAESVRRGGGSAMVVKPVQ</sequence>
<comment type="PTM">
    <text evidence="11">Cleaved by autocatalysis into a large and a small subunit.</text>
</comment>
<reference evidence="13 14" key="1">
    <citation type="submission" date="2018-10" db="EMBL/GenBank/DDBJ databases">
        <title>Sequencing the genomes of 1000 actinobacteria strains.</title>
        <authorList>
            <person name="Klenk H.-P."/>
        </authorList>
    </citation>
    <scope>NUCLEOTIDE SEQUENCE [LARGE SCALE GENOMIC DNA]</scope>
    <source>
        <strain evidence="13 14">DSM 44267</strain>
    </source>
</reference>
<dbReference type="Gene3D" id="3.60.20.40">
    <property type="match status" value="1"/>
</dbReference>
<evidence type="ECO:0000313" key="13">
    <source>
        <dbReference type="EMBL" id="RKT76950.1"/>
    </source>
</evidence>
<comment type="catalytic activity">
    <reaction evidence="2 11">
        <text>glutathione + H2O = L-cysteinylglycine + L-glutamate</text>
        <dbReference type="Rhea" id="RHEA:28807"/>
        <dbReference type="ChEBI" id="CHEBI:15377"/>
        <dbReference type="ChEBI" id="CHEBI:29985"/>
        <dbReference type="ChEBI" id="CHEBI:57925"/>
        <dbReference type="ChEBI" id="CHEBI:61694"/>
        <dbReference type="EC" id="3.4.19.13"/>
    </reaction>
</comment>
<feature type="binding site" evidence="10">
    <location>
        <begin position="547"/>
        <end position="548"/>
    </location>
    <ligand>
        <name>L-glutamate</name>
        <dbReference type="ChEBI" id="CHEBI:29985"/>
    </ligand>
</feature>
<evidence type="ECO:0000256" key="11">
    <source>
        <dbReference type="RuleBase" id="RU368036"/>
    </source>
</evidence>
<evidence type="ECO:0000256" key="7">
    <source>
        <dbReference type="ARBA" id="ARBA00023315"/>
    </source>
</evidence>
<feature type="active site" description="Nucleophile" evidence="9">
    <location>
        <position position="481"/>
    </location>
</feature>
<dbReference type="Gene3D" id="1.10.246.130">
    <property type="match status" value="1"/>
</dbReference>
<dbReference type="EMBL" id="RBXT01000001">
    <property type="protein sequence ID" value="RKT76950.1"/>
    <property type="molecule type" value="Genomic_DNA"/>
</dbReference>
<dbReference type="GO" id="GO:0103068">
    <property type="term" value="F:leukotriene C4 gamma-glutamyl transferase activity"/>
    <property type="evidence" value="ECO:0007669"/>
    <property type="project" value="UniProtKB-EC"/>
</dbReference>
<dbReference type="InterPro" id="IPR029055">
    <property type="entry name" value="Ntn_hydrolases_N"/>
</dbReference>
<evidence type="ECO:0000256" key="5">
    <source>
        <dbReference type="ARBA" id="ARBA00022801"/>
    </source>
</evidence>
<keyword evidence="7 11" id="KW-0012">Acyltransferase</keyword>
<dbReference type="InterPro" id="IPR043137">
    <property type="entry name" value="GGT_ssub_C"/>
</dbReference>
<dbReference type="GO" id="GO:0036374">
    <property type="term" value="F:glutathione hydrolase activity"/>
    <property type="evidence" value="ECO:0007669"/>
    <property type="project" value="UniProtKB-UniRule"/>
</dbReference>
<dbReference type="InterPro" id="IPR051792">
    <property type="entry name" value="GGT_bact"/>
</dbReference>
<proteinExistence type="inferred from homology"/>
<dbReference type="PRINTS" id="PR01210">
    <property type="entry name" value="GGTRANSPTASE"/>
</dbReference>
<evidence type="ECO:0000256" key="3">
    <source>
        <dbReference type="ARBA" id="ARBA00009381"/>
    </source>
</evidence>
<dbReference type="SUPFAM" id="SSF56235">
    <property type="entry name" value="N-terminal nucleophile aminohydrolases (Ntn hydrolases)"/>
    <property type="match status" value="1"/>
</dbReference>
<comment type="pathway">
    <text evidence="11">Sulfur metabolism; glutathione metabolism.</text>
</comment>
<name>A0A495XR05_9MICO</name>
<keyword evidence="6 11" id="KW-0865">Zymogen</keyword>
<dbReference type="InterPro" id="IPR000101">
    <property type="entry name" value="GGT_peptidase"/>
</dbReference>
<gene>
    <name evidence="13" type="ORF">DFJ68_0356</name>
</gene>
<dbReference type="NCBIfam" id="TIGR00066">
    <property type="entry name" value="g_glut_trans"/>
    <property type="match status" value="1"/>
</dbReference>
<evidence type="ECO:0000256" key="9">
    <source>
        <dbReference type="PIRSR" id="PIRSR600101-1"/>
    </source>
</evidence>
<dbReference type="InterPro" id="IPR043138">
    <property type="entry name" value="GGT_lsub"/>
</dbReference>
<evidence type="ECO:0000256" key="8">
    <source>
        <dbReference type="ARBA" id="ARBA00047417"/>
    </source>
</evidence>
<keyword evidence="14" id="KW-1185">Reference proteome</keyword>
<feature type="binding site" evidence="10">
    <location>
        <position position="523"/>
    </location>
    <ligand>
        <name>L-glutamate</name>
        <dbReference type="ChEBI" id="CHEBI:29985"/>
    </ligand>
</feature>
<dbReference type="AlphaFoldDB" id="A0A495XR05"/>
<feature type="region of interest" description="Disordered" evidence="12">
    <location>
        <begin position="23"/>
        <end position="48"/>
    </location>
</feature>